<dbReference type="RefSeq" id="WP_223791880.1">
    <property type="nucleotide sequence ID" value="NZ_JAIOUQ010000010.1"/>
</dbReference>
<organism evidence="1 2">
    <name type="scientific">Methanobacterium spitsbergense</name>
    <dbReference type="NCBI Taxonomy" id="2874285"/>
    <lineage>
        <taxon>Archaea</taxon>
        <taxon>Methanobacteriati</taxon>
        <taxon>Methanobacteriota</taxon>
        <taxon>Methanomada group</taxon>
        <taxon>Methanobacteria</taxon>
        <taxon>Methanobacteriales</taxon>
        <taxon>Methanobacteriaceae</taxon>
        <taxon>Methanobacterium</taxon>
    </lineage>
</organism>
<sequence>MKSTRNSIILLVLIALIAVAVSGCTSNTNSTSVNQSSTKVAFFNNGSTWFHFNAVIENVTLKNGTVQNFYVDGYMKPGGNVTLDLSGIAGYGNQQLPAGTTVRVMAWKGLFNQTVASNSSDMLLNMQGWSKTLAPVSDDLAYNVSVPNLPVNQLPANITDNTLIIGTDPALIQGSGNNSAMLPIFEEEIFTVDANGKVTMVFVTPATLCNILAI</sequence>
<comment type="caution">
    <text evidence="1">The sequence shown here is derived from an EMBL/GenBank/DDBJ whole genome shotgun (WGS) entry which is preliminary data.</text>
</comment>
<name>A0A8T5V025_9EURY</name>
<dbReference type="AlphaFoldDB" id="A0A8T5V025"/>
<dbReference type="PROSITE" id="PS51257">
    <property type="entry name" value="PROKAR_LIPOPROTEIN"/>
    <property type="match status" value="1"/>
</dbReference>
<dbReference type="EMBL" id="JAIOUQ010000010">
    <property type="protein sequence ID" value="MBZ2166329.1"/>
    <property type="molecule type" value="Genomic_DNA"/>
</dbReference>
<dbReference type="Proteomes" id="UP000825933">
    <property type="component" value="Unassembled WGS sequence"/>
</dbReference>
<gene>
    <name evidence="1" type="ORF">K8N75_09795</name>
</gene>
<proteinExistence type="predicted"/>
<evidence type="ECO:0000313" key="2">
    <source>
        <dbReference type="Proteomes" id="UP000825933"/>
    </source>
</evidence>
<keyword evidence="2" id="KW-1185">Reference proteome</keyword>
<accession>A0A8T5V025</accession>
<evidence type="ECO:0000313" key="1">
    <source>
        <dbReference type="EMBL" id="MBZ2166329.1"/>
    </source>
</evidence>
<reference evidence="2" key="1">
    <citation type="journal article" date="2022" name="Microbiol. Resour. Announc.">
        <title>Draft Genome Sequence of a Methanogenic Archaeon from West Spitsbergen Permafrost.</title>
        <authorList>
            <person name="Trubitsyn V."/>
            <person name="Rivkina E."/>
            <person name="Shcherbakova V."/>
        </authorList>
    </citation>
    <scope>NUCLEOTIDE SEQUENCE [LARGE SCALE GENOMIC DNA]</scope>
    <source>
        <strain evidence="2">VT</strain>
    </source>
</reference>
<protein>
    <submittedName>
        <fullName evidence="1">Uncharacterized protein</fullName>
    </submittedName>
</protein>